<dbReference type="SMART" id="SM00490">
    <property type="entry name" value="HELICc"/>
    <property type="match status" value="1"/>
</dbReference>
<evidence type="ECO:0000313" key="11">
    <source>
        <dbReference type="EMBL" id="RZC78071.1"/>
    </source>
</evidence>
<evidence type="ECO:0000313" key="12">
    <source>
        <dbReference type="Proteomes" id="UP000316621"/>
    </source>
</evidence>
<dbReference type="CDD" id="cd18787">
    <property type="entry name" value="SF2_C_DEAD"/>
    <property type="match status" value="1"/>
</dbReference>
<evidence type="ECO:0000259" key="10">
    <source>
        <dbReference type="PROSITE" id="PS51194"/>
    </source>
</evidence>
<feature type="region of interest" description="Disordered" evidence="8">
    <location>
        <begin position="487"/>
        <end position="514"/>
    </location>
</feature>
<sequence>MTSMVLPEIEKLKNTVSDSSFSSKIDDKYDEEEDDDVDYDDDRVENKKKKVDKPSALVIDHSKVEYPSFRKNFYIQVIKEKLGYEKPMSIQAQALPIIMSGRDCIGVAKTGSGKTLAFALPMLRHIQAQPAVVPGRDGPISLIIAPTRELVQQIHKDIMKFAQVMGIRSVPVYGGSQTNKQINALKNGTEIVICIPGRMIDFLCKNNGRMINLRRVTYLVLDEADRMFDMGFGPQITHIVRSTQPDRQTVLFSATFPRRVEQLARQILTKPVEIQVGGRNVVNKDISQLVEVRPESERFLRLLELLGEWYKKGKILIFVQSQATCDSLLKNLFSHGYACLSLHGAKDQMDRESAISDFRNDVCKIMIATSIAARGLDVKELELVINFHVPNHYEDYIHRVGRTGRAGREGCAITFISEDEARYAPDLVKALELSAQAVPEDLRALADGFMAKVNQGLEQAHGTGYGGTGFKFNGEEDEAKKAEKKALARGHGLGEEDCSDSDFESGDESTQEASLVPEPCDLKPGVPSVVHPPAFLPNGAAHLAALKAAARQNLEKILRNVMPERYTAEF</sequence>
<evidence type="ECO:0000256" key="8">
    <source>
        <dbReference type="SAM" id="MobiDB-lite"/>
    </source>
</evidence>
<dbReference type="SMART" id="SM00487">
    <property type="entry name" value="DEXDc"/>
    <property type="match status" value="1"/>
</dbReference>
<feature type="compositionally biased region" description="Acidic residues" evidence="8">
    <location>
        <begin position="495"/>
        <end position="510"/>
    </location>
</feature>
<dbReference type="InterPro" id="IPR000629">
    <property type="entry name" value="RNA-helicase_DEAD-box_CS"/>
</dbReference>
<keyword evidence="4 7" id="KW-0347">Helicase</keyword>
<dbReference type="PROSITE" id="PS51194">
    <property type="entry name" value="HELICASE_CTER"/>
    <property type="match status" value="1"/>
</dbReference>
<keyword evidence="6" id="KW-0694">RNA-binding</keyword>
<dbReference type="InterPro" id="IPR014001">
    <property type="entry name" value="Helicase_ATP-bd"/>
</dbReference>
<keyword evidence="3 7" id="KW-0378">Hydrolase</keyword>
<feature type="domain" description="Helicase ATP-binding" evidence="9">
    <location>
        <begin position="95"/>
        <end position="274"/>
    </location>
</feature>
<gene>
    <name evidence="11" type="ORF">C5167_002261</name>
</gene>
<dbReference type="InterPro" id="IPR011545">
    <property type="entry name" value="DEAD/DEAH_box_helicase_dom"/>
</dbReference>
<dbReference type="PROSITE" id="PS51192">
    <property type="entry name" value="HELICASE_ATP_BIND_1"/>
    <property type="match status" value="1"/>
</dbReference>
<evidence type="ECO:0000256" key="6">
    <source>
        <dbReference type="ARBA" id="ARBA00022884"/>
    </source>
</evidence>
<accession>A0A4Y7L147</accession>
<evidence type="ECO:0000256" key="1">
    <source>
        <dbReference type="ARBA" id="ARBA00012552"/>
    </source>
</evidence>
<dbReference type="AlphaFoldDB" id="A0A4Y7L147"/>
<dbReference type="PROSITE" id="PS00039">
    <property type="entry name" value="DEAD_ATP_HELICASE"/>
    <property type="match status" value="1"/>
</dbReference>
<dbReference type="Pfam" id="PF00270">
    <property type="entry name" value="DEAD"/>
    <property type="match status" value="1"/>
</dbReference>
<dbReference type="GO" id="GO:0016787">
    <property type="term" value="F:hydrolase activity"/>
    <property type="evidence" value="ECO:0007669"/>
    <property type="project" value="UniProtKB-KW"/>
</dbReference>
<reference evidence="11 12" key="1">
    <citation type="journal article" date="2018" name="Science">
        <title>The opium poppy genome and morphinan production.</title>
        <authorList>
            <person name="Guo L."/>
            <person name="Winzer T."/>
            <person name="Yang X."/>
            <person name="Li Y."/>
            <person name="Ning Z."/>
            <person name="He Z."/>
            <person name="Teodor R."/>
            <person name="Lu Y."/>
            <person name="Bowser T.A."/>
            <person name="Graham I.A."/>
            <person name="Ye K."/>
        </authorList>
    </citation>
    <scope>NUCLEOTIDE SEQUENCE [LARGE SCALE GENOMIC DNA]</scope>
    <source>
        <strain evidence="12">cv. HN1</strain>
        <tissue evidence="11">Leaves</tissue>
    </source>
</reference>
<feature type="compositionally biased region" description="Acidic residues" evidence="8">
    <location>
        <begin position="28"/>
        <end position="43"/>
    </location>
</feature>
<proteinExistence type="inferred from homology"/>
<evidence type="ECO:0000256" key="7">
    <source>
        <dbReference type="RuleBase" id="RU000492"/>
    </source>
</evidence>
<comment type="similarity">
    <text evidence="7">Belongs to the DEAD box helicase family.</text>
</comment>
<dbReference type="InterPro" id="IPR027417">
    <property type="entry name" value="P-loop_NTPase"/>
</dbReference>
<dbReference type="GO" id="GO:0003724">
    <property type="term" value="F:RNA helicase activity"/>
    <property type="evidence" value="ECO:0007669"/>
    <property type="project" value="UniProtKB-EC"/>
</dbReference>
<protein>
    <recommendedName>
        <fullName evidence="1">RNA helicase</fullName>
        <ecNumber evidence="1">3.6.4.13</ecNumber>
    </recommendedName>
</protein>
<dbReference type="InterPro" id="IPR001650">
    <property type="entry name" value="Helicase_C-like"/>
</dbReference>
<evidence type="ECO:0000256" key="2">
    <source>
        <dbReference type="ARBA" id="ARBA00022741"/>
    </source>
</evidence>
<dbReference type="EMBL" id="CM010723">
    <property type="protein sequence ID" value="RZC78071.1"/>
    <property type="molecule type" value="Genomic_DNA"/>
</dbReference>
<dbReference type="OMA" id="FETSALW"/>
<dbReference type="Proteomes" id="UP000316621">
    <property type="component" value="Chromosome 9"/>
</dbReference>
<name>A0A4Y7L147_PAPSO</name>
<dbReference type="Gene3D" id="3.40.50.300">
    <property type="entry name" value="P-loop containing nucleotide triphosphate hydrolases"/>
    <property type="match status" value="2"/>
</dbReference>
<dbReference type="PANTHER" id="PTHR47958">
    <property type="entry name" value="ATP-DEPENDENT RNA HELICASE DBP3"/>
    <property type="match status" value="1"/>
</dbReference>
<evidence type="ECO:0000256" key="3">
    <source>
        <dbReference type="ARBA" id="ARBA00022801"/>
    </source>
</evidence>
<evidence type="ECO:0000259" key="9">
    <source>
        <dbReference type="PROSITE" id="PS51192"/>
    </source>
</evidence>
<evidence type="ECO:0000256" key="5">
    <source>
        <dbReference type="ARBA" id="ARBA00022840"/>
    </source>
</evidence>
<dbReference type="SUPFAM" id="SSF52540">
    <property type="entry name" value="P-loop containing nucleoside triphosphate hydrolases"/>
    <property type="match status" value="1"/>
</dbReference>
<dbReference type="STRING" id="3469.A0A4Y7L147"/>
<evidence type="ECO:0000256" key="4">
    <source>
        <dbReference type="ARBA" id="ARBA00022806"/>
    </source>
</evidence>
<keyword evidence="12" id="KW-1185">Reference proteome</keyword>
<organism evidence="11 12">
    <name type="scientific">Papaver somniferum</name>
    <name type="common">Opium poppy</name>
    <dbReference type="NCBI Taxonomy" id="3469"/>
    <lineage>
        <taxon>Eukaryota</taxon>
        <taxon>Viridiplantae</taxon>
        <taxon>Streptophyta</taxon>
        <taxon>Embryophyta</taxon>
        <taxon>Tracheophyta</taxon>
        <taxon>Spermatophyta</taxon>
        <taxon>Magnoliopsida</taxon>
        <taxon>Ranunculales</taxon>
        <taxon>Papaveraceae</taxon>
        <taxon>Papaveroideae</taxon>
        <taxon>Papaver</taxon>
    </lineage>
</organism>
<keyword evidence="2 7" id="KW-0547">Nucleotide-binding</keyword>
<dbReference type="GO" id="GO:0005524">
    <property type="term" value="F:ATP binding"/>
    <property type="evidence" value="ECO:0007669"/>
    <property type="project" value="UniProtKB-KW"/>
</dbReference>
<dbReference type="Gramene" id="RZC78071">
    <property type="protein sequence ID" value="RZC78071"/>
    <property type="gene ID" value="C5167_002261"/>
</dbReference>
<feature type="domain" description="Helicase C-terminal" evidence="10">
    <location>
        <begin position="285"/>
        <end position="446"/>
    </location>
</feature>
<dbReference type="EC" id="3.6.4.13" evidence="1"/>
<feature type="region of interest" description="Disordered" evidence="8">
    <location>
        <begin position="15"/>
        <end position="51"/>
    </location>
</feature>
<keyword evidence="5 7" id="KW-0067">ATP-binding</keyword>
<dbReference type="GO" id="GO:0003723">
    <property type="term" value="F:RNA binding"/>
    <property type="evidence" value="ECO:0007669"/>
    <property type="project" value="UniProtKB-KW"/>
</dbReference>
<dbReference type="Pfam" id="PF00271">
    <property type="entry name" value="Helicase_C"/>
    <property type="match status" value="1"/>
</dbReference>